<organism evidence="1">
    <name type="scientific">Oceanithermus profundus</name>
    <dbReference type="NCBI Taxonomy" id="187137"/>
    <lineage>
        <taxon>Bacteria</taxon>
        <taxon>Thermotogati</taxon>
        <taxon>Deinococcota</taxon>
        <taxon>Deinococci</taxon>
        <taxon>Thermales</taxon>
        <taxon>Thermaceae</taxon>
        <taxon>Oceanithermus</taxon>
    </lineage>
</organism>
<feature type="non-terminal residue" evidence="1">
    <location>
        <position position="128"/>
    </location>
</feature>
<reference evidence="1" key="1">
    <citation type="journal article" date="2020" name="mSystems">
        <title>Genome- and Community-Level Interaction Insights into Carbon Utilization and Element Cycling Functions of Hydrothermarchaeota in Hydrothermal Sediment.</title>
        <authorList>
            <person name="Zhou Z."/>
            <person name="Liu Y."/>
            <person name="Xu W."/>
            <person name="Pan J."/>
            <person name="Luo Z.H."/>
            <person name="Li M."/>
        </authorList>
    </citation>
    <scope>NUCLEOTIDE SEQUENCE [LARGE SCALE GENOMIC DNA]</scope>
    <source>
        <strain evidence="1">HyVt-523</strain>
    </source>
</reference>
<evidence type="ECO:0000313" key="1">
    <source>
        <dbReference type="EMBL" id="HHO58347.1"/>
    </source>
</evidence>
<dbReference type="InterPro" id="IPR027417">
    <property type="entry name" value="P-loop_NTPase"/>
</dbReference>
<name>A0A7C5SQD1_9DEIN</name>
<protein>
    <submittedName>
        <fullName evidence="1">Magnesium chelatase</fullName>
    </submittedName>
</protein>
<gene>
    <name evidence="1" type="ORF">ENJ85_04145</name>
</gene>
<dbReference type="SUPFAM" id="SSF52540">
    <property type="entry name" value="P-loop containing nucleoside triphosphate hydrolases"/>
    <property type="match status" value="1"/>
</dbReference>
<proteinExistence type="predicted"/>
<sequence length="128" mass="14326">MKRPRTLGELKAGGWPLARLRRSVRDEARENLAAKLRAGETLFPGIYGYEETVIPALVRAVLARQHFILLGLRGQAKTRILRSLIRLLDPELPALDTPLRDHPLAPVSPEGRRLLREAGDDAPLIWLA</sequence>
<dbReference type="Gene3D" id="3.40.50.300">
    <property type="entry name" value="P-loop containing nucleotide triphosphate hydrolases"/>
    <property type="match status" value="1"/>
</dbReference>
<dbReference type="AlphaFoldDB" id="A0A7C5SQD1"/>
<accession>A0A7C5SQD1</accession>
<comment type="caution">
    <text evidence="1">The sequence shown here is derived from an EMBL/GenBank/DDBJ whole genome shotgun (WGS) entry which is preliminary data.</text>
</comment>
<dbReference type="EMBL" id="DRNZ01000259">
    <property type="protein sequence ID" value="HHO58347.1"/>
    <property type="molecule type" value="Genomic_DNA"/>
</dbReference>
<dbReference type="Proteomes" id="UP000886105">
    <property type="component" value="Unassembled WGS sequence"/>
</dbReference>